<organism evidence="1 2">
    <name type="scientific">Perkinsus olseni</name>
    <name type="common">Perkinsus atlanticus</name>
    <dbReference type="NCBI Taxonomy" id="32597"/>
    <lineage>
        <taxon>Eukaryota</taxon>
        <taxon>Sar</taxon>
        <taxon>Alveolata</taxon>
        <taxon>Perkinsozoa</taxon>
        <taxon>Perkinsea</taxon>
        <taxon>Perkinsida</taxon>
        <taxon>Perkinsidae</taxon>
        <taxon>Perkinsus</taxon>
    </lineage>
</organism>
<protein>
    <submittedName>
        <fullName evidence="1">Uncharacterized protein</fullName>
    </submittedName>
</protein>
<accession>A0A7J6P8B4</accession>
<dbReference type="EMBL" id="JABANP010000067">
    <property type="protein sequence ID" value="KAF4691996.1"/>
    <property type="molecule type" value="Genomic_DNA"/>
</dbReference>
<evidence type="ECO:0000313" key="1">
    <source>
        <dbReference type="EMBL" id="KAF4691996.1"/>
    </source>
</evidence>
<gene>
    <name evidence="1" type="ORF">FOZ60_014321</name>
</gene>
<evidence type="ECO:0000313" key="2">
    <source>
        <dbReference type="Proteomes" id="UP000541610"/>
    </source>
</evidence>
<reference evidence="1 2" key="1">
    <citation type="submission" date="2020-04" db="EMBL/GenBank/DDBJ databases">
        <title>Perkinsus olseni comparative genomics.</title>
        <authorList>
            <person name="Bogema D.R."/>
        </authorList>
    </citation>
    <scope>NUCLEOTIDE SEQUENCE [LARGE SCALE GENOMIC DNA]</scope>
    <source>
        <strain evidence="1">00978-12</strain>
    </source>
</reference>
<sequence length="174" mass="20806">MSFYSQPYPPPQNFSLFSYEEFAFSKNHDYNVTKCFYFDETRDTKMGIYVGAKNVYSSYIGCPETNVWNAFYGSYNHGRELVSFNLKKSFYSRNSRPRDCDISLWDPIRNLNQSPFLEEKKRLYSVLDRGEDEVSKYREELCLAVIKAVEKQMGPFIGLCDKYYRLLKYIRYWE</sequence>
<dbReference type="OrthoDB" id="10291959at2759"/>
<dbReference type="AlphaFoldDB" id="A0A7J6P8B4"/>
<proteinExistence type="predicted"/>
<dbReference type="Proteomes" id="UP000541610">
    <property type="component" value="Unassembled WGS sequence"/>
</dbReference>
<comment type="caution">
    <text evidence="1">The sequence shown here is derived from an EMBL/GenBank/DDBJ whole genome shotgun (WGS) entry which is preliminary data.</text>
</comment>
<name>A0A7J6P8B4_PEROL</name>